<evidence type="ECO:0000313" key="3">
    <source>
        <dbReference type="EMBL" id="KAK5981425.1"/>
    </source>
</evidence>
<keyword evidence="4" id="KW-1185">Reference proteome</keyword>
<organism evidence="3 4">
    <name type="scientific">Trichostrongylus colubriformis</name>
    <name type="common">Black scour worm</name>
    <dbReference type="NCBI Taxonomy" id="6319"/>
    <lineage>
        <taxon>Eukaryota</taxon>
        <taxon>Metazoa</taxon>
        <taxon>Ecdysozoa</taxon>
        <taxon>Nematoda</taxon>
        <taxon>Chromadorea</taxon>
        <taxon>Rhabditida</taxon>
        <taxon>Rhabditina</taxon>
        <taxon>Rhabditomorpha</taxon>
        <taxon>Strongyloidea</taxon>
        <taxon>Trichostrongylidae</taxon>
        <taxon>Trichostrongylus</taxon>
    </lineage>
</organism>
<dbReference type="PROSITE" id="PS51257">
    <property type="entry name" value="PROKAR_LIPOPROTEIN"/>
    <property type="match status" value="1"/>
</dbReference>
<dbReference type="Proteomes" id="UP001331761">
    <property type="component" value="Unassembled WGS sequence"/>
</dbReference>
<feature type="region of interest" description="Disordered" evidence="1">
    <location>
        <begin position="43"/>
        <end position="149"/>
    </location>
</feature>
<sequence length="177" mass="20158">MTGFKQQLDESMYALLIYFRATFYLLLLLQSCGLITLGCSRRKEANEKNTSVSRSKEAKTQEASTDSSEMKLQNTQREDAIVARIAKTLVAKTQDSPPSSDKMKTGSKGKKKKSKKRKDKLFSSTDRTTNSIKQSKRLPRAPKGQHEEELEEMEMILDEQSKMQKLELNNTVKSKDK</sequence>
<evidence type="ECO:0000313" key="4">
    <source>
        <dbReference type="Proteomes" id="UP001331761"/>
    </source>
</evidence>
<evidence type="ECO:0000256" key="1">
    <source>
        <dbReference type="SAM" id="MobiDB-lite"/>
    </source>
</evidence>
<feature type="compositionally biased region" description="Polar residues" evidence="1">
    <location>
        <begin position="61"/>
        <end position="75"/>
    </location>
</feature>
<keyword evidence="2" id="KW-0812">Transmembrane</keyword>
<feature type="compositionally biased region" description="Basic residues" evidence="1">
    <location>
        <begin position="105"/>
        <end position="119"/>
    </location>
</feature>
<dbReference type="EMBL" id="WIXE01006284">
    <property type="protein sequence ID" value="KAK5981425.1"/>
    <property type="molecule type" value="Genomic_DNA"/>
</dbReference>
<gene>
    <name evidence="3" type="ORF">GCK32_005556</name>
</gene>
<proteinExistence type="predicted"/>
<feature type="transmembrane region" description="Helical" evidence="2">
    <location>
        <begin position="12"/>
        <end position="39"/>
    </location>
</feature>
<comment type="caution">
    <text evidence="3">The sequence shown here is derived from an EMBL/GenBank/DDBJ whole genome shotgun (WGS) entry which is preliminary data.</text>
</comment>
<keyword evidence="2" id="KW-0472">Membrane</keyword>
<keyword evidence="2" id="KW-1133">Transmembrane helix</keyword>
<dbReference type="AlphaFoldDB" id="A0AAN8FTG3"/>
<protein>
    <submittedName>
        <fullName evidence="3">Uncharacterized protein</fullName>
    </submittedName>
</protein>
<reference evidence="3 4" key="1">
    <citation type="submission" date="2019-10" db="EMBL/GenBank/DDBJ databases">
        <title>Assembly and Annotation for the nematode Trichostrongylus colubriformis.</title>
        <authorList>
            <person name="Martin J."/>
        </authorList>
    </citation>
    <scope>NUCLEOTIDE SEQUENCE [LARGE SCALE GENOMIC DNA]</scope>
    <source>
        <strain evidence="3">G859</strain>
        <tissue evidence="3">Whole worm</tissue>
    </source>
</reference>
<evidence type="ECO:0000256" key="2">
    <source>
        <dbReference type="SAM" id="Phobius"/>
    </source>
</evidence>
<name>A0AAN8FTG3_TRICO</name>
<accession>A0AAN8FTG3</accession>